<dbReference type="Pfam" id="PF02301">
    <property type="entry name" value="HORMA"/>
    <property type="match status" value="1"/>
</dbReference>
<protein>
    <submittedName>
        <fullName evidence="9">Spindle checkpoint protein</fullName>
    </submittedName>
</protein>
<dbReference type="EMBL" id="BTGD01000001">
    <property type="protein sequence ID" value="GMM53861.1"/>
    <property type="molecule type" value="Genomic_DNA"/>
</dbReference>
<feature type="region of interest" description="Disordered" evidence="7">
    <location>
        <begin position="1"/>
        <end position="23"/>
    </location>
</feature>
<reference evidence="9 10" key="1">
    <citation type="journal article" date="2023" name="Elife">
        <title>Identification of key yeast species and microbe-microbe interactions impacting larval growth of Drosophila in the wild.</title>
        <authorList>
            <person name="Mure A."/>
            <person name="Sugiura Y."/>
            <person name="Maeda R."/>
            <person name="Honda K."/>
            <person name="Sakurai N."/>
            <person name="Takahashi Y."/>
            <person name="Watada M."/>
            <person name="Katoh T."/>
            <person name="Gotoh A."/>
            <person name="Gotoh Y."/>
            <person name="Taniguchi I."/>
            <person name="Nakamura K."/>
            <person name="Hayashi T."/>
            <person name="Katayama T."/>
            <person name="Uemura T."/>
            <person name="Hattori Y."/>
        </authorList>
    </citation>
    <scope>NUCLEOTIDE SEQUENCE [LARGE SCALE GENOMIC DNA]</scope>
    <source>
        <strain evidence="9 10">KH-74</strain>
    </source>
</reference>
<dbReference type="PANTHER" id="PTHR11842:SF11">
    <property type="entry name" value="MITOTIC SPINDLE ASSEMBLY CHECKPOINT PROTEIN MAD2A"/>
    <property type="match status" value="1"/>
</dbReference>
<evidence type="ECO:0000256" key="5">
    <source>
        <dbReference type="ARBA" id="ARBA00023242"/>
    </source>
</evidence>
<proteinExistence type="inferred from homology"/>
<feature type="domain" description="HORMA" evidence="8">
    <location>
        <begin position="32"/>
        <end position="232"/>
    </location>
</feature>
<dbReference type="GO" id="GO:0005737">
    <property type="term" value="C:cytoplasm"/>
    <property type="evidence" value="ECO:0007669"/>
    <property type="project" value="TreeGrafter"/>
</dbReference>
<keyword evidence="6" id="KW-0131">Cell cycle</keyword>
<keyword evidence="10" id="KW-1185">Reference proteome</keyword>
<comment type="caution">
    <text evidence="9">The sequence shown here is derived from an EMBL/GenBank/DDBJ whole genome shotgun (WGS) entry which is preliminary data.</text>
</comment>
<comment type="similarity">
    <text evidence="2">Belongs to the MAD2 family.</text>
</comment>
<dbReference type="PANTHER" id="PTHR11842">
    <property type="entry name" value="MITOTIC SPINDLE ASSEMBLY CHECKPOINT PROTEIN MAD2"/>
    <property type="match status" value="1"/>
</dbReference>
<gene>
    <name evidence="9" type="ORF">DAKH74_004770</name>
</gene>
<evidence type="ECO:0000259" key="8">
    <source>
        <dbReference type="PROSITE" id="PS50815"/>
    </source>
</evidence>
<evidence type="ECO:0000256" key="7">
    <source>
        <dbReference type="SAM" id="MobiDB-lite"/>
    </source>
</evidence>
<dbReference type="InterPro" id="IPR045091">
    <property type="entry name" value="Mad2-like"/>
</dbReference>
<sequence length="239" mass="25257">MNTQSHSHSPAPSALRASGGTSNADAPLATLKGSTRLITEFFEYSINAILYQRGVYPPEDFAPVRKYGLPLLRTHDPELAAYIRAVLVQVHRWVLGGKCSRLVLCVVARDDGAVRERWAFDVARPEAEPQPSPPGEGTGGAGGVPPAEGPSGGPSVQQQIRAVMRQITASVTFLPELPPGAHTFTVLAYTDAHAAVPLEWGDAADPGVQGPGAEAVQFRSFATGAHTVGVGVQYREDSV</sequence>
<dbReference type="Proteomes" id="UP001377567">
    <property type="component" value="Unassembled WGS sequence"/>
</dbReference>
<dbReference type="GO" id="GO:0007094">
    <property type="term" value="P:mitotic spindle assembly checkpoint signaling"/>
    <property type="evidence" value="ECO:0007669"/>
    <property type="project" value="TreeGrafter"/>
</dbReference>
<keyword evidence="4" id="KW-0498">Mitosis</keyword>
<name>A0AAV5RT94_MAUHU</name>
<dbReference type="GO" id="GO:0051301">
    <property type="term" value="P:cell division"/>
    <property type="evidence" value="ECO:0007669"/>
    <property type="project" value="UniProtKB-KW"/>
</dbReference>
<dbReference type="PROSITE" id="PS50815">
    <property type="entry name" value="HORMA"/>
    <property type="match status" value="1"/>
</dbReference>
<dbReference type="GO" id="GO:0005654">
    <property type="term" value="C:nucleoplasm"/>
    <property type="evidence" value="ECO:0007669"/>
    <property type="project" value="TreeGrafter"/>
</dbReference>
<evidence type="ECO:0000256" key="6">
    <source>
        <dbReference type="ARBA" id="ARBA00023306"/>
    </source>
</evidence>
<feature type="compositionally biased region" description="Polar residues" evidence="7">
    <location>
        <begin position="1"/>
        <end position="10"/>
    </location>
</feature>
<evidence type="ECO:0000313" key="10">
    <source>
        <dbReference type="Proteomes" id="UP001377567"/>
    </source>
</evidence>
<evidence type="ECO:0000256" key="3">
    <source>
        <dbReference type="ARBA" id="ARBA00022618"/>
    </source>
</evidence>
<evidence type="ECO:0000256" key="4">
    <source>
        <dbReference type="ARBA" id="ARBA00022776"/>
    </source>
</evidence>
<keyword evidence="3" id="KW-0132">Cell division</keyword>
<dbReference type="SUPFAM" id="SSF56019">
    <property type="entry name" value="The spindle assembly checkpoint protein mad2"/>
    <property type="match status" value="1"/>
</dbReference>
<dbReference type="AlphaFoldDB" id="A0AAV5RT94"/>
<dbReference type="InterPro" id="IPR036570">
    <property type="entry name" value="HORMA_dom_sf"/>
</dbReference>
<dbReference type="Gene3D" id="3.30.900.10">
    <property type="entry name" value="HORMA domain"/>
    <property type="match status" value="1"/>
</dbReference>
<evidence type="ECO:0000256" key="1">
    <source>
        <dbReference type="ARBA" id="ARBA00004123"/>
    </source>
</evidence>
<evidence type="ECO:0000256" key="2">
    <source>
        <dbReference type="ARBA" id="ARBA00010348"/>
    </source>
</evidence>
<dbReference type="GO" id="GO:0000776">
    <property type="term" value="C:kinetochore"/>
    <property type="evidence" value="ECO:0007669"/>
    <property type="project" value="TreeGrafter"/>
</dbReference>
<organism evidence="9 10">
    <name type="scientific">Maudiozyma humilis</name>
    <name type="common">Sour dough yeast</name>
    <name type="synonym">Kazachstania humilis</name>
    <dbReference type="NCBI Taxonomy" id="51915"/>
    <lineage>
        <taxon>Eukaryota</taxon>
        <taxon>Fungi</taxon>
        <taxon>Dikarya</taxon>
        <taxon>Ascomycota</taxon>
        <taxon>Saccharomycotina</taxon>
        <taxon>Saccharomycetes</taxon>
        <taxon>Saccharomycetales</taxon>
        <taxon>Saccharomycetaceae</taxon>
        <taxon>Maudiozyma</taxon>
    </lineage>
</organism>
<evidence type="ECO:0000313" key="9">
    <source>
        <dbReference type="EMBL" id="GMM53861.1"/>
    </source>
</evidence>
<comment type="subcellular location">
    <subcellularLocation>
        <location evidence="1">Nucleus</location>
    </subcellularLocation>
</comment>
<dbReference type="InterPro" id="IPR003511">
    <property type="entry name" value="HORMA_dom"/>
</dbReference>
<accession>A0AAV5RT94</accession>
<feature type="region of interest" description="Disordered" evidence="7">
    <location>
        <begin position="121"/>
        <end position="157"/>
    </location>
</feature>
<keyword evidence="5" id="KW-0539">Nucleus</keyword>